<reference evidence="3 4" key="1">
    <citation type="journal article" date="2018" name="Nat. Biotechnol.">
        <title>A standardized bacterial taxonomy based on genome phylogeny substantially revises the tree of life.</title>
        <authorList>
            <person name="Parks D.H."/>
            <person name="Chuvochina M."/>
            <person name="Waite D.W."/>
            <person name="Rinke C."/>
            <person name="Skarshewski A."/>
            <person name="Chaumeil P.A."/>
            <person name="Hugenholtz P."/>
        </authorList>
    </citation>
    <scope>NUCLEOTIDE SEQUENCE [LARGE SCALE GENOMIC DNA]</scope>
    <source>
        <strain evidence="3">UBA10948</strain>
    </source>
</reference>
<proteinExistence type="inferred from homology"/>
<comment type="caution">
    <text evidence="3">The sequence shown here is derived from an EMBL/GenBank/DDBJ whole genome shotgun (WGS) entry which is preliminary data.</text>
</comment>
<dbReference type="PANTHER" id="PTHR33515">
    <property type="entry name" value="RIBOSOME-BINDING FACTOR A, CHLOROPLASTIC-RELATED"/>
    <property type="match status" value="1"/>
</dbReference>
<accession>A0A354YUV3</accession>
<comment type="subcellular location">
    <subcellularLocation>
        <location evidence="2">Cytoplasm</location>
    </subcellularLocation>
</comment>
<evidence type="ECO:0000313" key="4">
    <source>
        <dbReference type="Proteomes" id="UP000263273"/>
    </source>
</evidence>
<dbReference type="PANTHER" id="PTHR33515:SF1">
    <property type="entry name" value="RIBOSOME-BINDING FACTOR A, CHLOROPLASTIC-RELATED"/>
    <property type="match status" value="1"/>
</dbReference>
<comment type="function">
    <text evidence="2">One of several proteins that assist in the late maturation steps of the functional core of the 30S ribosomal subunit. Associates with free 30S ribosomal subunits (but not with 30S subunits that are part of 70S ribosomes or polysomes). Required for efficient processing of 16S rRNA. May interact with the 5'-terminal helix region of 16S rRNA.</text>
</comment>
<comment type="subunit">
    <text evidence="2">Monomer. Binds 30S ribosomal subunits, but not 50S ribosomal subunits or 70S ribosomes.</text>
</comment>
<name>A0A354YUV3_9FIRM</name>
<dbReference type="InterPro" id="IPR023799">
    <property type="entry name" value="RbfA_dom_sf"/>
</dbReference>
<dbReference type="InterPro" id="IPR000238">
    <property type="entry name" value="RbfA"/>
</dbReference>
<dbReference type="STRING" id="378794.GCA_001570625_01284"/>
<dbReference type="InterPro" id="IPR015946">
    <property type="entry name" value="KH_dom-like_a/b"/>
</dbReference>
<dbReference type="Proteomes" id="UP000263273">
    <property type="component" value="Unassembled WGS sequence"/>
</dbReference>
<comment type="similarity">
    <text evidence="2">Belongs to the RbfA family.</text>
</comment>
<organism evidence="3 4">
    <name type="scientific">Syntrophomonas wolfei</name>
    <dbReference type="NCBI Taxonomy" id="863"/>
    <lineage>
        <taxon>Bacteria</taxon>
        <taxon>Bacillati</taxon>
        <taxon>Bacillota</taxon>
        <taxon>Clostridia</taxon>
        <taxon>Eubacteriales</taxon>
        <taxon>Syntrophomonadaceae</taxon>
        <taxon>Syntrophomonas</taxon>
    </lineage>
</organism>
<dbReference type="EMBL" id="DNZF01000090">
    <property type="protein sequence ID" value="HBK53115.1"/>
    <property type="molecule type" value="Genomic_DNA"/>
</dbReference>
<evidence type="ECO:0000256" key="1">
    <source>
        <dbReference type="ARBA" id="ARBA00022517"/>
    </source>
</evidence>
<dbReference type="AlphaFoldDB" id="A0A354YUV3"/>
<evidence type="ECO:0000313" key="3">
    <source>
        <dbReference type="EMBL" id="HBK53115.1"/>
    </source>
</evidence>
<gene>
    <name evidence="2" type="primary">rbfA</name>
    <name evidence="3" type="ORF">DDZ44_04165</name>
</gene>
<dbReference type="InterPro" id="IPR020053">
    <property type="entry name" value="Ribosome-bd_factorA_CS"/>
</dbReference>
<dbReference type="GO" id="GO:0030490">
    <property type="term" value="P:maturation of SSU-rRNA"/>
    <property type="evidence" value="ECO:0007669"/>
    <property type="project" value="UniProtKB-UniRule"/>
</dbReference>
<protein>
    <recommendedName>
        <fullName evidence="2">Ribosome-binding factor A</fullName>
    </recommendedName>
</protein>
<dbReference type="HAMAP" id="MF_00003">
    <property type="entry name" value="RbfA"/>
    <property type="match status" value="1"/>
</dbReference>
<sequence>MSKRRQERMSVEIMRVLSQIIQEEIKDPRIEFKNLSITRIDLSNDYSHARVNISILGDEVQREEAMKALQKAKGYIRSALAQQLKVRHAPELEFRLDRSIEHGIRISSLLEEIREEEEAKGSNE</sequence>
<dbReference type="Gene3D" id="3.30.300.20">
    <property type="match status" value="1"/>
</dbReference>
<dbReference type="NCBIfam" id="TIGR00082">
    <property type="entry name" value="rbfA"/>
    <property type="match status" value="1"/>
</dbReference>
<dbReference type="RefSeq" id="WP_061213779.1">
    <property type="nucleotide sequence ID" value="NZ_DCDX01000077.1"/>
</dbReference>
<evidence type="ECO:0000256" key="2">
    <source>
        <dbReference type="HAMAP-Rule" id="MF_00003"/>
    </source>
</evidence>
<dbReference type="Pfam" id="PF02033">
    <property type="entry name" value="RBFA"/>
    <property type="match status" value="1"/>
</dbReference>
<dbReference type="SUPFAM" id="SSF89919">
    <property type="entry name" value="Ribosome-binding factor A, RbfA"/>
    <property type="match status" value="1"/>
</dbReference>
<keyword evidence="1 2" id="KW-0690">Ribosome biogenesis</keyword>
<dbReference type="GO" id="GO:0005829">
    <property type="term" value="C:cytosol"/>
    <property type="evidence" value="ECO:0007669"/>
    <property type="project" value="TreeGrafter"/>
</dbReference>
<keyword evidence="2" id="KW-0963">Cytoplasm</keyword>
<dbReference type="PROSITE" id="PS01319">
    <property type="entry name" value="RBFA"/>
    <property type="match status" value="1"/>
</dbReference>
<dbReference type="GO" id="GO:0043024">
    <property type="term" value="F:ribosomal small subunit binding"/>
    <property type="evidence" value="ECO:0007669"/>
    <property type="project" value="TreeGrafter"/>
</dbReference>